<evidence type="ECO:0000259" key="3">
    <source>
        <dbReference type="PROSITE" id="PS50197"/>
    </source>
</evidence>
<dbReference type="Pfam" id="PF02138">
    <property type="entry name" value="Beach"/>
    <property type="match status" value="1"/>
</dbReference>
<dbReference type="InterPro" id="IPR015943">
    <property type="entry name" value="WD40/YVTN_repeat-like_dom_sf"/>
</dbReference>
<dbReference type="GO" id="GO:0005524">
    <property type="term" value="F:ATP binding"/>
    <property type="evidence" value="ECO:0007669"/>
    <property type="project" value="InterPro"/>
</dbReference>
<dbReference type="PANTHER" id="PTHR46866:SF1">
    <property type="entry name" value="GH12955P"/>
    <property type="match status" value="1"/>
</dbReference>
<dbReference type="SMART" id="SM01026">
    <property type="entry name" value="Beach"/>
    <property type="match status" value="1"/>
</dbReference>
<dbReference type="InterPro" id="IPR036322">
    <property type="entry name" value="WD40_repeat_dom_sf"/>
</dbReference>
<organism evidence="4 5">
    <name type="scientific">Sesamum alatum</name>
    <dbReference type="NCBI Taxonomy" id="300844"/>
    <lineage>
        <taxon>Eukaryota</taxon>
        <taxon>Viridiplantae</taxon>
        <taxon>Streptophyta</taxon>
        <taxon>Embryophyta</taxon>
        <taxon>Tracheophyta</taxon>
        <taxon>Spermatophyta</taxon>
        <taxon>Magnoliopsida</taxon>
        <taxon>eudicotyledons</taxon>
        <taxon>Gunneridae</taxon>
        <taxon>Pentapetalae</taxon>
        <taxon>asterids</taxon>
        <taxon>lamiids</taxon>
        <taxon>Lamiales</taxon>
        <taxon>Pedaliaceae</taxon>
        <taxon>Sesamum</taxon>
    </lineage>
</organism>
<protein>
    <submittedName>
        <fullName evidence="4">Protein GFS12</fullName>
    </submittedName>
</protein>
<reference evidence="4" key="1">
    <citation type="submission" date="2020-06" db="EMBL/GenBank/DDBJ databases">
        <authorList>
            <person name="Li T."/>
            <person name="Hu X."/>
            <person name="Zhang T."/>
            <person name="Song X."/>
            <person name="Zhang H."/>
            <person name="Dai N."/>
            <person name="Sheng W."/>
            <person name="Hou X."/>
            <person name="Wei L."/>
        </authorList>
    </citation>
    <scope>NUCLEOTIDE SEQUENCE</scope>
    <source>
        <strain evidence="4">3651</strain>
        <tissue evidence="4">Leaf</tissue>
    </source>
</reference>
<dbReference type="EMBL" id="JACGWO010000002">
    <property type="protein sequence ID" value="KAK4433835.1"/>
    <property type="molecule type" value="Genomic_DNA"/>
</dbReference>
<dbReference type="GO" id="GO:0004672">
    <property type="term" value="F:protein kinase activity"/>
    <property type="evidence" value="ECO:0007669"/>
    <property type="project" value="InterPro"/>
</dbReference>
<dbReference type="Gene3D" id="1.10.1540.10">
    <property type="entry name" value="BEACH domain"/>
    <property type="match status" value="1"/>
</dbReference>
<dbReference type="PANTHER" id="PTHR46866">
    <property type="entry name" value="GH12955P"/>
    <property type="match status" value="1"/>
</dbReference>
<dbReference type="PROSITE" id="PS50197">
    <property type="entry name" value="BEACH"/>
    <property type="match status" value="1"/>
</dbReference>
<dbReference type="Gene3D" id="1.10.510.10">
    <property type="entry name" value="Transferase(Phosphotransferase) domain 1"/>
    <property type="match status" value="2"/>
</dbReference>
<dbReference type="InterPro" id="IPR000409">
    <property type="entry name" value="BEACH_dom"/>
</dbReference>
<dbReference type="PROSITE" id="PS50294">
    <property type="entry name" value="WD_REPEATS_REGION"/>
    <property type="match status" value="1"/>
</dbReference>
<feature type="domain" description="BEACH" evidence="3">
    <location>
        <begin position="345"/>
        <end position="616"/>
    </location>
</feature>
<evidence type="ECO:0000256" key="2">
    <source>
        <dbReference type="SAM" id="MobiDB-lite"/>
    </source>
</evidence>
<dbReference type="CDD" id="cd06071">
    <property type="entry name" value="Beach"/>
    <property type="match status" value="1"/>
</dbReference>
<accession>A0AAE2CTD7</accession>
<dbReference type="InterPro" id="IPR000719">
    <property type="entry name" value="Prot_kinase_dom"/>
</dbReference>
<dbReference type="SUPFAM" id="SSF81837">
    <property type="entry name" value="BEACH domain"/>
    <property type="match status" value="1"/>
</dbReference>
<name>A0AAE2CTD7_9LAMI</name>
<dbReference type="SUPFAM" id="SSF56112">
    <property type="entry name" value="Protein kinase-like (PK-like)"/>
    <property type="match status" value="2"/>
</dbReference>
<sequence>MGGVAEMCFECLQRRIEADFSGRLTFIHGLSDSPLPFGSSALVECSVSGGVAPQKFVLNYVPYSKEDCLSRYVDEYCAVEGGGYSVIENMKLSDANRDQEEVSKGISSDKNSALDTASTECRHFSDGGRNLYIIGCETCRISSRFCCSRTITSLAPIAQIGYMSYELFEDLASSFLSGSVEDHILHSLSLLIEGKSAGRDSINFLSLVGLPSFKENGFPGCIRHPNIGPILGMLKSSSQISVVLPKAPYTLENILHYSPGAIKSDWHVRLLIYQLLSALSYLHGLGIAHGNLRPSNIILTGTSWCWLQIDEKQLLNSKVNPSYCSPSGASSCFKGCLSRALYADLNLSQSGSWQSSFYRWWKGELSNFEYLLVLNRLAGRRWGDHAFYTVMPWVIDFSVKPGENSNAGWRDLSKSKWRLAKGDEQLDFTYSTSEIPHHVSDECLSELAVCSYKARRLPLSVLRTAVRSVYEPNEYPSNMQRLYQWTPDECIPEFYCDPRIFYSLHSGMPDLSVPSWAGTPQEFIKLHRDALESNRVSCQIHNWIDITFGYKMSGEAAIAAKNVMLPASTSTMPRSMGRRQLFAQPHPPRQIVRKETREKSNGWTKVKYDEGEHALLNESNLLNNLEEATLFCENSWDLDPTYNVCSSDCLKDEPCENELLKDISENVSSGEPDSAGNYSQTSSIDSNYLLENIEVDDDSMGYQELLLWKQTSSSKVSSKRSADDIFAVGCILAELQLGKPLFGLSSLAPYLETGVPPSSVHELHHHVKVVVEACIQKEWNRRPSAKCLLESPYFPRSVKSSYWFLASFHLLAKDESRLQYAATFAKRGALRRMGAFGAEMCAPYCLPLIVNSASDAEAEWAYILLTEFLKCLESEAVIRLVVPSVQRILQASYRLFTFEGFSSSRFIYAGDMEQDSSTAAASVLLIGSSEELGVPITVHQTILPLMLSFGKGLCIDGVDVLIRIGGLYGEKFVVKQILPLLNNVIHSCISTSHVTKPEPMQSWGSLALIDCLTALDGLVPILTTETIVKELIEDRNCPYVKILMHRDIGIQVLQNAAKSLIRVCQQVGPDSTASHILPKLKELFDQLAFSQKKNSYPVNLVGSVGGPRLKVSDEDCIESRMDLALLLYPQFASLLGIEKLRQCCATWLLLEQFLLRRHNWKWEYAGESNQSCPETVNGRRPSHNRGSTSENTPAKLLLNGVGWSRPQSQVKKGAKNFLPSKSMSEYNQNPVERHGTGTNLGLEEPWYWFPSPAASWNGLDFSGRAGGLKDELPWKIRASIIQSIRAHHGALRSFAVCENECTVFTAGVGPGFKGNIQKWELSRVDCVSSYNGHDEVVNDICVLASGRVASCDGTVHIWNGQNGKLISVFSESSLASTQLIERDEDNMLHFNPLPSGMVSTAFHGNSYTTMDYLEFNNRLVVGAGNGSLRFIDVNQGQKLHLWRSESIDSGFPSLISSICSSSSVKMHHEKSVASPSWIAAAFSTGYCKLFDMRSGKIIASWQAHDGYVTKLAAATDYQLVSSSLDKTLRIWDWRRNWTAEHTVFRGYSDGVSGFSVWGQNVISICRNKIGLSSLHSSADEDGEYRATPQHLYMADGESKNMSALSAISILPFSRLFLVGTEDGHLRICC</sequence>
<dbReference type="InterPro" id="IPR011009">
    <property type="entry name" value="Kinase-like_dom_sf"/>
</dbReference>
<dbReference type="Proteomes" id="UP001293254">
    <property type="component" value="Unassembled WGS sequence"/>
</dbReference>
<evidence type="ECO:0000256" key="1">
    <source>
        <dbReference type="PROSITE-ProRule" id="PRU00221"/>
    </source>
</evidence>
<keyword evidence="1" id="KW-0853">WD repeat</keyword>
<dbReference type="SUPFAM" id="SSF50978">
    <property type="entry name" value="WD40 repeat-like"/>
    <property type="match status" value="1"/>
</dbReference>
<dbReference type="InterPro" id="IPR001680">
    <property type="entry name" value="WD40_rpt"/>
</dbReference>
<dbReference type="Pfam" id="PF00400">
    <property type="entry name" value="WD40"/>
    <property type="match status" value="2"/>
</dbReference>
<dbReference type="Gene3D" id="2.130.10.10">
    <property type="entry name" value="YVTN repeat-like/Quinoprotein amine dehydrogenase"/>
    <property type="match status" value="2"/>
</dbReference>
<reference evidence="4" key="2">
    <citation type="journal article" date="2024" name="Plant">
        <title>Genomic evolution and insights into agronomic trait innovations of Sesamum species.</title>
        <authorList>
            <person name="Miao H."/>
            <person name="Wang L."/>
            <person name="Qu L."/>
            <person name="Liu H."/>
            <person name="Sun Y."/>
            <person name="Le M."/>
            <person name="Wang Q."/>
            <person name="Wei S."/>
            <person name="Zheng Y."/>
            <person name="Lin W."/>
            <person name="Duan Y."/>
            <person name="Cao H."/>
            <person name="Xiong S."/>
            <person name="Wang X."/>
            <person name="Wei L."/>
            <person name="Li C."/>
            <person name="Ma Q."/>
            <person name="Ju M."/>
            <person name="Zhao R."/>
            <person name="Li G."/>
            <person name="Mu C."/>
            <person name="Tian Q."/>
            <person name="Mei H."/>
            <person name="Zhang T."/>
            <person name="Gao T."/>
            <person name="Zhang H."/>
        </authorList>
    </citation>
    <scope>NUCLEOTIDE SEQUENCE</scope>
    <source>
        <strain evidence="4">3651</strain>
    </source>
</reference>
<gene>
    <name evidence="4" type="ORF">Salat_0546200</name>
</gene>
<dbReference type="SMART" id="SM00320">
    <property type="entry name" value="WD40"/>
    <property type="match status" value="5"/>
</dbReference>
<evidence type="ECO:0000313" key="5">
    <source>
        <dbReference type="Proteomes" id="UP001293254"/>
    </source>
</evidence>
<comment type="caution">
    <text evidence="4">The sequence shown here is derived from an EMBL/GenBank/DDBJ whole genome shotgun (WGS) entry which is preliminary data.</text>
</comment>
<feature type="region of interest" description="Disordered" evidence="2">
    <location>
        <begin position="1171"/>
        <end position="1191"/>
    </location>
</feature>
<dbReference type="SMART" id="SM00220">
    <property type="entry name" value="S_TKc"/>
    <property type="match status" value="1"/>
</dbReference>
<dbReference type="PROSITE" id="PS50082">
    <property type="entry name" value="WD_REPEATS_2"/>
    <property type="match status" value="1"/>
</dbReference>
<proteinExistence type="predicted"/>
<feature type="repeat" description="WD" evidence="1">
    <location>
        <begin position="1501"/>
        <end position="1532"/>
    </location>
</feature>
<keyword evidence="5" id="KW-1185">Reference proteome</keyword>
<dbReference type="InterPro" id="IPR036372">
    <property type="entry name" value="BEACH_dom_sf"/>
</dbReference>
<evidence type="ECO:0000313" key="4">
    <source>
        <dbReference type="EMBL" id="KAK4433835.1"/>
    </source>
</evidence>